<dbReference type="STRING" id="144026.SAMN04488568_104129"/>
<dbReference type="EMBL" id="FNHG01000004">
    <property type="protein sequence ID" value="SDM04915.1"/>
    <property type="molecule type" value="Genomic_DNA"/>
</dbReference>
<dbReference type="SUPFAM" id="SSF51445">
    <property type="entry name" value="(Trans)glycosidases"/>
    <property type="match status" value="1"/>
</dbReference>
<dbReference type="OrthoDB" id="8445115at2"/>
<name>A0A1G9Q3K4_9PROT</name>
<evidence type="ECO:0000259" key="4">
    <source>
        <dbReference type="Pfam" id="PF23666"/>
    </source>
</evidence>
<feature type="domain" description="Rcc01698-like C-terminal" evidence="4">
    <location>
        <begin position="1022"/>
        <end position="1117"/>
    </location>
</feature>
<accession>A0A1G9Q3K4</accession>
<reference evidence="5 6" key="1">
    <citation type="submission" date="2016-10" db="EMBL/GenBank/DDBJ databases">
        <authorList>
            <person name="de Groot N.N."/>
        </authorList>
    </citation>
    <scope>NUCLEOTIDE SEQUENCE [LARGE SCALE GENOMIC DNA]</scope>
    <source>
        <strain evidence="5 6">DSM 16077</strain>
    </source>
</reference>
<dbReference type="Gene3D" id="3.20.20.80">
    <property type="entry name" value="Glycosidases"/>
    <property type="match status" value="1"/>
</dbReference>
<feature type="domain" description="GTA TIM-barrel-like" evidence="2">
    <location>
        <begin position="422"/>
        <end position="718"/>
    </location>
</feature>
<feature type="domain" description="Tip attachment protein J" evidence="3">
    <location>
        <begin position="777"/>
        <end position="924"/>
    </location>
</feature>
<dbReference type="InterPro" id="IPR025195">
    <property type="entry name" value="GTA_TIM_dom"/>
</dbReference>
<dbReference type="CDD" id="cd19607">
    <property type="entry name" value="GTA_TIM-barrel-like"/>
    <property type="match status" value="1"/>
</dbReference>
<dbReference type="Pfam" id="PF13550">
    <property type="entry name" value="Phage-tail_3"/>
    <property type="match status" value="1"/>
</dbReference>
<protein>
    <submittedName>
        <fullName evidence="5">Putative phage tail protein</fullName>
    </submittedName>
</protein>
<dbReference type="Proteomes" id="UP000199759">
    <property type="component" value="Unassembled WGS sequence"/>
</dbReference>
<dbReference type="InterPro" id="IPR017853">
    <property type="entry name" value="GH"/>
</dbReference>
<evidence type="ECO:0000259" key="2">
    <source>
        <dbReference type="Pfam" id="PF13547"/>
    </source>
</evidence>
<evidence type="ECO:0000313" key="6">
    <source>
        <dbReference type="Proteomes" id="UP000199759"/>
    </source>
</evidence>
<organism evidence="5 6">
    <name type="scientific">Maricaulis salignorans</name>
    <dbReference type="NCBI Taxonomy" id="144026"/>
    <lineage>
        <taxon>Bacteria</taxon>
        <taxon>Pseudomonadati</taxon>
        <taxon>Pseudomonadota</taxon>
        <taxon>Alphaproteobacteria</taxon>
        <taxon>Maricaulales</taxon>
        <taxon>Maricaulaceae</taxon>
        <taxon>Maricaulis</taxon>
    </lineage>
</organism>
<proteinExistence type="predicted"/>
<feature type="chain" id="PRO_5011529574" evidence="1">
    <location>
        <begin position="27"/>
        <end position="1274"/>
    </location>
</feature>
<dbReference type="RefSeq" id="WP_091767899.1">
    <property type="nucleotide sequence ID" value="NZ_FNHG01000004.1"/>
</dbReference>
<dbReference type="Pfam" id="PF23666">
    <property type="entry name" value="Rcc01698_C"/>
    <property type="match status" value="1"/>
</dbReference>
<dbReference type="InterPro" id="IPR056490">
    <property type="entry name" value="Rcc01698_C"/>
</dbReference>
<dbReference type="InterPro" id="IPR032876">
    <property type="entry name" value="J_dom"/>
</dbReference>
<evidence type="ECO:0000313" key="5">
    <source>
        <dbReference type="EMBL" id="SDM04915.1"/>
    </source>
</evidence>
<evidence type="ECO:0000256" key="1">
    <source>
        <dbReference type="SAM" id="SignalP"/>
    </source>
</evidence>
<evidence type="ECO:0000259" key="3">
    <source>
        <dbReference type="Pfam" id="PF13550"/>
    </source>
</evidence>
<dbReference type="Pfam" id="PF13547">
    <property type="entry name" value="GTA_TIM"/>
    <property type="match status" value="1"/>
</dbReference>
<dbReference type="AlphaFoldDB" id="A0A1G9Q3K4"/>
<feature type="signal peptide" evidence="1">
    <location>
        <begin position="1"/>
        <end position="26"/>
    </location>
</feature>
<gene>
    <name evidence="5" type="ORF">SAMN04488568_104129</name>
</gene>
<keyword evidence="6" id="KW-1185">Reference proteome</keyword>
<sequence length="1274" mass="135123">MAQLVMTAGRAGLSALQAAGPALANAAANLAVNALIGGRRREGPRLPEIPVQTSTDGAPMARIWGRARIAGQVIWASRYLEHATKTSAGGKGGPSQVDYAYSISLAVGLCEGEIAGIGRVWANGALLDTSALAMRVYPGSEDQMPDALIEAVEGGDVPAFRGTAYVVFEDLPLDEFGHRIPNLSFEIFRPLRDGVQLEDRVAGVNLIPGSGEFAYAPEAVMRVLGPGRETAENRNNGRGVSDFIASIDDLERDLPNCRSVQLVVSWFGDDLRCGHCQIRPGVETRDKLTRPLVWSVAGEDRASAYLISGEAGRPVYGGTPDDASIIAAITELRARGFAVTLYPFILMDIPAGNGRPDPWGAAEQAVFPWRGRITCHPAPGLDGTVDESAAAEAQVADFFGMAGTSDYTVSGGSVSYSGPAEWGLNRFILHCAALAQAAGGVDGFLIGSELAALTTVRGAGGSYPAVTALKALAGEARALLGPSTQISYAADWTEYSGHQPGGGAKLFHLDPLWSDANIDAVAIDWYVPLSDWRDGAENLDAAFASGPHDRDYLASNMTAGEGFDWYYASEADRVAQIRTPIVDGVHGEDWIWRYKDLVSWWSQPHHDRPGGVRAESATGWVAMSKPVWLTEVGCPAVDKGSNQPNVFVDPKSSESHLPWFSGGTRDDLVQRRYLEAVLAHWSGDAAANPVSPVYHAPMLAPDRIHVWAWDARPWPDFPARRDVWSDGANWTLGHWLNGRAGQVPVASIIAEICADAGLEAFDVSAVDDLVSGYVVAQPVTARAALEPLLDVLGIDVLPRASALHFASADAPLAPLILAEPVQPERGPATERLDPPVFDRPRELSLDFIDDAADYRPGHAVARGLYETVQAVGLSAPVLADPHLARNWCGQALAEIEARPARLALHVPPSLLALEAGDAVTLDGALWRAESLEGGAARQAGLRPPRLRAGVWQGSTAGAGASMPPPARPQVIALDLPLDGHEAGPRGGVLLAGFADPWPGALDVFVETGDGGRDLRCQLRRPARIGVLLGDLASGPVGYWDEAASVEIELSGGELASLTREAVLNGANRLAVSQGGDEWEVIQFADAELTGERRYRLSGLLRGQGGTRPDGALAGAVCVVLDEALTVLPLLEHEFGNAVEVRAVAAGLAADDGQAGALDVTGEQRDLWPLAPVHVRAQRVDGSVTVSWIRRARVSGDDWRAAEVPLGETAQAYRLEILLGDVAVLGVETAEPEWSLTEAGLTTLLGSLPEALELRVAQISAQTGPGRWTRCNLLL</sequence>
<keyword evidence="1" id="KW-0732">Signal</keyword>